<protein>
    <recommendedName>
        <fullName evidence="6">Ion transport domain-containing protein</fullName>
    </recommendedName>
</protein>
<accession>A0A6V7GVP9</accession>
<keyword evidence="4 5" id="KW-0472">Membrane</keyword>
<comment type="caution">
    <text evidence="7">The sequence shown here is derived from an EMBL/GenBank/DDBJ whole genome shotgun (WGS) entry which is preliminary data.</text>
</comment>
<dbReference type="PRINTS" id="PR01463">
    <property type="entry name" value="EAGCHANLFMLY"/>
</dbReference>
<evidence type="ECO:0000256" key="5">
    <source>
        <dbReference type="SAM" id="Phobius"/>
    </source>
</evidence>
<dbReference type="Pfam" id="PF00520">
    <property type="entry name" value="Ion_trans"/>
    <property type="match status" value="1"/>
</dbReference>
<proteinExistence type="predicted"/>
<feature type="domain" description="Ion transport" evidence="6">
    <location>
        <begin position="32"/>
        <end position="87"/>
    </location>
</feature>
<dbReference type="GO" id="GO:0008076">
    <property type="term" value="C:voltage-gated potassium channel complex"/>
    <property type="evidence" value="ECO:0007669"/>
    <property type="project" value="TreeGrafter"/>
</dbReference>
<dbReference type="InterPro" id="IPR050818">
    <property type="entry name" value="KCNH_animal-type"/>
</dbReference>
<evidence type="ECO:0000313" key="7">
    <source>
        <dbReference type="EMBL" id="CAD1469771.1"/>
    </source>
</evidence>
<organism evidence="7 8">
    <name type="scientific">Heterotrigona itama</name>
    <dbReference type="NCBI Taxonomy" id="395501"/>
    <lineage>
        <taxon>Eukaryota</taxon>
        <taxon>Metazoa</taxon>
        <taxon>Ecdysozoa</taxon>
        <taxon>Arthropoda</taxon>
        <taxon>Hexapoda</taxon>
        <taxon>Insecta</taxon>
        <taxon>Pterygota</taxon>
        <taxon>Neoptera</taxon>
        <taxon>Endopterygota</taxon>
        <taxon>Hymenoptera</taxon>
        <taxon>Apocrita</taxon>
        <taxon>Aculeata</taxon>
        <taxon>Apoidea</taxon>
        <taxon>Anthophila</taxon>
        <taxon>Apidae</taxon>
        <taxon>Heterotrigona</taxon>
    </lineage>
</organism>
<dbReference type="InterPro" id="IPR005821">
    <property type="entry name" value="Ion_trans_dom"/>
</dbReference>
<gene>
    <name evidence="7" type="ORF">MHI_LOCUS152553</name>
</gene>
<dbReference type="PANTHER" id="PTHR10217:SF435">
    <property type="entry name" value="POTASSIUM VOLTAGE-GATED CHANNEL PROTEIN EAG"/>
    <property type="match status" value="1"/>
</dbReference>
<evidence type="ECO:0000256" key="3">
    <source>
        <dbReference type="ARBA" id="ARBA00022989"/>
    </source>
</evidence>
<dbReference type="EMBL" id="CAJDYZ010002929">
    <property type="protein sequence ID" value="CAD1469771.1"/>
    <property type="molecule type" value="Genomic_DNA"/>
</dbReference>
<name>A0A6V7GVP9_9HYME</name>
<feature type="non-terminal residue" evidence="7">
    <location>
        <position position="99"/>
    </location>
</feature>
<dbReference type="GO" id="GO:0005249">
    <property type="term" value="F:voltage-gated potassium channel activity"/>
    <property type="evidence" value="ECO:0007669"/>
    <property type="project" value="InterPro"/>
</dbReference>
<dbReference type="GO" id="GO:0042391">
    <property type="term" value="P:regulation of membrane potential"/>
    <property type="evidence" value="ECO:0007669"/>
    <property type="project" value="TreeGrafter"/>
</dbReference>
<sequence length="99" mass="11179">MSLSGDVMPQYRQEAPKTPPHILLHYCAFKAIWDWIILCLTFYTAIMVPYNVAFKNKTSEDVSLLVVDSIVDVIFFIDIVLNFHTTFVGPGGEVVSDPK</sequence>
<dbReference type="PANTHER" id="PTHR10217">
    <property type="entry name" value="VOLTAGE AND LIGAND GATED POTASSIUM CHANNEL"/>
    <property type="match status" value="1"/>
</dbReference>
<dbReference type="InterPro" id="IPR003938">
    <property type="entry name" value="K_chnl_volt-dep_EAG/ELK/ERG"/>
</dbReference>
<dbReference type="Proteomes" id="UP000752696">
    <property type="component" value="Unassembled WGS sequence"/>
</dbReference>
<keyword evidence="2 5" id="KW-0812">Transmembrane</keyword>
<dbReference type="SUPFAM" id="SSF81324">
    <property type="entry name" value="Voltage-gated potassium channels"/>
    <property type="match status" value="1"/>
</dbReference>
<evidence type="ECO:0000313" key="8">
    <source>
        <dbReference type="Proteomes" id="UP000752696"/>
    </source>
</evidence>
<dbReference type="AlphaFoldDB" id="A0A6V7GVP9"/>
<keyword evidence="8" id="KW-1185">Reference proteome</keyword>
<feature type="transmembrane region" description="Helical" evidence="5">
    <location>
        <begin position="32"/>
        <end position="50"/>
    </location>
</feature>
<evidence type="ECO:0000259" key="6">
    <source>
        <dbReference type="Pfam" id="PF00520"/>
    </source>
</evidence>
<keyword evidence="3 5" id="KW-1133">Transmembrane helix</keyword>
<reference evidence="7" key="1">
    <citation type="submission" date="2020-07" db="EMBL/GenBank/DDBJ databases">
        <authorList>
            <person name="Nazaruddin N."/>
        </authorList>
    </citation>
    <scope>NUCLEOTIDE SEQUENCE</scope>
</reference>
<feature type="transmembrane region" description="Helical" evidence="5">
    <location>
        <begin position="62"/>
        <end position="81"/>
    </location>
</feature>
<evidence type="ECO:0000256" key="1">
    <source>
        <dbReference type="ARBA" id="ARBA00004141"/>
    </source>
</evidence>
<evidence type="ECO:0000256" key="2">
    <source>
        <dbReference type="ARBA" id="ARBA00022692"/>
    </source>
</evidence>
<evidence type="ECO:0000256" key="4">
    <source>
        <dbReference type="ARBA" id="ARBA00023136"/>
    </source>
</evidence>
<comment type="subcellular location">
    <subcellularLocation>
        <location evidence="1">Membrane</location>
        <topology evidence="1">Multi-pass membrane protein</topology>
    </subcellularLocation>
</comment>
<dbReference type="OrthoDB" id="447251at2759"/>